<dbReference type="Proteomes" id="UP000499080">
    <property type="component" value="Unassembled WGS sequence"/>
</dbReference>
<dbReference type="AlphaFoldDB" id="A0A4Y2CB08"/>
<evidence type="ECO:0000256" key="1">
    <source>
        <dbReference type="SAM" id="MobiDB-lite"/>
    </source>
</evidence>
<evidence type="ECO:0000313" key="3">
    <source>
        <dbReference type="Proteomes" id="UP000499080"/>
    </source>
</evidence>
<proteinExistence type="predicted"/>
<organism evidence="2 3">
    <name type="scientific">Araneus ventricosus</name>
    <name type="common">Orbweaver spider</name>
    <name type="synonym">Epeira ventricosa</name>
    <dbReference type="NCBI Taxonomy" id="182803"/>
    <lineage>
        <taxon>Eukaryota</taxon>
        <taxon>Metazoa</taxon>
        <taxon>Ecdysozoa</taxon>
        <taxon>Arthropoda</taxon>
        <taxon>Chelicerata</taxon>
        <taxon>Arachnida</taxon>
        <taxon>Araneae</taxon>
        <taxon>Araneomorphae</taxon>
        <taxon>Entelegynae</taxon>
        <taxon>Araneoidea</taxon>
        <taxon>Araneidae</taxon>
        <taxon>Araneus</taxon>
    </lineage>
</organism>
<evidence type="ECO:0000313" key="2">
    <source>
        <dbReference type="EMBL" id="GBM00988.1"/>
    </source>
</evidence>
<gene>
    <name evidence="2" type="ORF">AVEN_240883_1</name>
</gene>
<sequence length="91" mass="10326">MSRSVFFTYMDKEDQISSPRSQYKKISPGFAASYKTSPYKSPPAPSPRRAKSNSEPPQPPSHSSSTPRKGSKQANLKQQKKRQRYLYISLS</sequence>
<protein>
    <submittedName>
        <fullName evidence="2">Uncharacterized protein</fullName>
    </submittedName>
</protein>
<keyword evidence="3" id="KW-1185">Reference proteome</keyword>
<dbReference type="EMBL" id="BGPR01238384">
    <property type="protein sequence ID" value="GBM00988.1"/>
    <property type="molecule type" value="Genomic_DNA"/>
</dbReference>
<reference evidence="2 3" key="1">
    <citation type="journal article" date="2019" name="Sci. Rep.">
        <title>Orb-weaving spider Araneus ventricosus genome elucidates the spidroin gene catalogue.</title>
        <authorList>
            <person name="Kono N."/>
            <person name="Nakamura H."/>
            <person name="Ohtoshi R."/>
            <person name="Moran D.A.P."/>
            <person name="Shinohara A."/>
            <person name="Yoshida Y."/>
            <person name="Fujiwara M."/>
            <person name="Mori M."/>
            <person name="Tomita M."/>
            <person name="Arakawa K."/>
        </authorList>
    </citation>
    <scope>NUCLEOTIDE SEQUENCE [LARGE SCALE GENOMIC DNA]</scope>
</reference>
<comment type="caution">
    <text evidence="2">The sequence shown here is derived from an EMBL/GenBank/DDBJ whole genome shotgun (WGS) entry which is preliminary data.</text>
</comment>
<feature type="region of interest" description="Disordered" evidence="1">
    <location>
        <begin position="1"/>
        <end position="91"/>
    </location>
</feature>
<accession>A0A4Y2CB08</accession>
<name>A0A4Y2CB08_ARAVE</name>